<feature type="region of interest" description="Disordered" evidence="5">
    <location>
        <begin position="716"/>
        <end position="789"/>
    </location>
</feature>
<dbReference type="InterPro" id="IPR029071">
    <property type="entry name" value="Ubiquitin-like_domsf"/>
</dbReference>
<feature type="region of interest" description="Disordered" evidence="5">
    <location>
        <begin position="310"/>
        <end position="333"/>
    </location>
</feature>
<dbReference type="AlphaFoldDB" id="A0A084AKV7"/>
<dbReference type="Pfam" id="PF00240">
    <property type="entry name" value="ubiquitin"/>
    <property type="match status" value="1"/>
</dbReference>
<dbReference type="PANTHER" id="PTHR12943:SF27">
    <property type="entry name" value="HOMOCYSTEINE-INDUCED ENDOPLASMIC RETICULUM PROTEIN, ISOFORM A"/>
    <property type="match status" value="1"/>
</dbReference>
<feature type="compositionally biased region" description="Polar residues" evidence="5">
    <location>
        <begin position="756"/>
        <end position="768"/>
    </location>
</feature>
<comment type="subcellular location">
    <subcellularLocation>
        <location evidence="1">Membrane</location>
    </subcellularLocation>
</comment>
<feature type="compositionally biased region" description="Polar residues" evidence="5">
    <location>
        <begin position="319"/>
        <end position="329"/>
    </location>
</feature>
<feature type="region of interest" description="Disordered" evidence="5">
    <location>
        <begin position="110"/>
        <end position="205"/>
    </location>
</feature>
<evidence type="ECO:0000256" key="1">
    <source>
        <dbReference type="ARBA" id="ARBA00004370"/>
    </source>
</evidence>
<evidence type="ECO:0000256" key="5">
    <source>
        <dbReference type="SAM" id="MobiDB-lite"/>
    </source>
</evidence>
<dbReference type="PROSITE" id="PS50053">
    <property type="entry name" value="UBIQUITIN_2"/>
    <property type="match status" value="1"/>
</dbReference>
<evidence type="ECO:0000313" key="8">
    <source>
        <dbReference type="EMBL" id="KEY65936.1"/>
    </source>
</evidence>
<dbReference type="PANTHER" id="PTHR12943">
    <property type="entry name" value="HOMOCYSTEINE-RESPONSIVE ENDOPLASMIC RETICULUM-RESIDENT UNIQUITIN-LIKE DOMAIN HERPUD PROTEIN FAMILY MEMBER"/>
    <property type="match status" value="1"/>
</dbReference>
<feature type="compositionally biased region" description="Low complexity" evidence="5">
    <location>
        <begin position="724"/>
        <end position="734"/>
    </location>
</feature>
<feature type="compositionally biased region" description="Polar residues" evidence="5">
    <location>
        <begin position="176"/>
        <end position="192"/>
    </location>
</feature>
<keyword evidence="9" id="KW-1185">Reference proteome</keyword>
<evidence type="ECO:0000256" key="4">
    <source>
        <dbReference type="ARBA" id="ARBA00023136"/>
    </source>
</evidence>
<dbReference type="OrthoDB" id="21589at2759"/>
<dbReference type="Proteomes" id="UP000028045">
    <property type="component" value="Unassembled WGS sequence"/>
</dbReference>
<feature type="domain" description="Ubiquitin-like" evidence="7">
    <location>
        <begin position="43"/>
        <end position="111"/>
    </location>
</feature>
<dbReference type="InterPro" id="IPR000626">
    <property type="entry name" value="Ubiquitin-like_dom"/>
</dbReference>
<accession>A0A084AKV7</accession>
<dbReference type="SMART" id="SM00213">
    <property type="entry name" value="UBQ"/>
    <property type="match status" value="1"/>
</dbReference>
<dbReference type="HOGENOM" id="CLU_019096_1_0_1"/>
<gene>
    <name evidence="8" type="ORF">S7711_07741</name>
</gene>
<dbReference type="Gene3D" id="3.10.20.90">
    <property type="entry name" value="Phosphatidylinositol 3-kinase Catalytic Subunit, Chain A, domain 1"/>
    <property type="match status" value="1"/>
</dbReference>
<evidence type="ECO:0000259" key="7">
    <source>
        <dbReference type="PROSITE" id="PS50053"/>
    </source>
</evidence>
<feature type="transmembrane region" description="Helical" evidence="6">
    <location>
        <begin position="560"/>
        <end position="581"/>
    </location>
</feature>
<protein>
    <recommendedName>
        <fullName evidence="7">Ubiquitin-like domain-containing protein</fullName>
    </recommendedName>
</protein>
<proteinExistence type="predicted"/>
<keyword evidence="4 6" id="KW-0472">Membrane</keyword>
<dbReference type="GO" id="GO:0030968">
    <property type="term" value="P:endoplasmic reticulum unfolded protein response"/>
    <property type="evidence" value="ECO:0007669"/>
    <property type="project" value="TreeGrafter"/>
</dbReference>
<dbReference type="InterPro" id="IPR039751">
    <property type="entry name" value="HERPUD1/2"/>
</dbReference>
<organism evidence="8 9">
    <name type="scientific">Stachybotrys chartarum (strain CBS 109288 / IBT 7711)</name>
    <name type="common">Toxic black mold</name>
    <name type="synonym">Stilbospora chartarum</name>
    <dbReference type="NCBI Taxonomy" id="1280523"/>
    <lineage>
        <taxon>Eukaryota</taxon>
        <taxon>Fungi</taxon>
        <taxon>Dikarya</taxon>
        <taxon>Ascomycota</taxon>
        <taxon>Pezizomycotina</taxon>
        <taxon>Sordariomycetes</taxon>
        <taxon>Hypocreomycetidae</taxon>
        <taxon>Hypocreales</taxon>
        <taxon>Stachybotryaceae</taxon>
        <taxon>Stachybotrys</taxon>
    </lineage>
</organism>
<reference evidence="8 9" key="1">
    <citation type="journal article" date="2014" name="BMC Genomics">
        <title>Comparative genome sequencing reveals chemotype-specific gene clusters in the toxigenic black mold Stachybotrys.</title>
        <authorList>
            <person name="Semeiks J."/>
            <person name="Borek D."/>
            <person name="Otwinowski Z."/>
            <person name="Grishin N.V."/>
        </authorList>
    </citation>
    <scope>NUCLEOTIDE SEQUENCE [LARGE SCALE GENOMIC DNA]</scope>
    <source>
        <strain evidence="9">CBS 109288 / IBT 7711</strain>
    </source>
</reference>
<evidence type="ECO:0000256" key="6">
    <source>
        <dbReference type="SAM" id="Phobius"/>
    </source>
</evidence>
<feature type="region of interest" description="Disordered" evidence="5">
    <location>
        <begin position="635"/>
        <end position="658"/>
    </location>
</feature>
<sequence length="789" mass="86146">MAAESATQGPEGSIAASPDAPTVNIQIVSPSVGVTRPLLFPALPISTTVKELKERIRQTLPLRPADENQRLIYHGRAIIRETDTLEDVLGPAAVKNQEQQTIHLVIRESGESHIPPPTSTIPRARSQSPAGSMLNPHRMTGFTQPHHGPPNPIQYSRTPLNPMMNHPAAPRVPSPGRSQASDSSAHTETTSGAPRPAENDPANQEQIRRQQELLYRITGIAQTQAQAQAQHLQAQLAQQQLHAQQHAFGHQQGVPPATLHQQQLQQLQHLQHSLHQHQNASQWMNQLQRESMARTVGQNQRSRAQFGLRGIGDSAANGGASTPEGQNRRASPALGQTVVREFVAPNGRGYQVETIVRNAAHTPQTGMSGPDVMNIIRNADANQATNTMATAMQRSASSTSLHNRPFTQPGVTAPLYTTGFYPGSRPASGRATPDAAARLGSSLLHPSGQAPTPSSQNGIEVYILSSPEGPRALLVNNNTAESYYTPMVNRAEHRNPISMLNAMLHNDSRHQTPPQQPPQPAQRYQPPPQEPPPQEPPAAVNRQEQIPNLGHPQNPAIPPLLMQLLPHVWMLFRLAMFVWLFTNPHTSWTRWLSIIGMAIFMFVLNTGVFNGVADHAWRPIGRHLENLIPALEQQAPGRQEAAPNDAQGVGAGVQQREPNPAQVAARWMAERQQREGWVAGQLRRLERASLLFLASIAPGVAERHIRNLENEARLERQRREAEEAAAQAAAAAQATEGNGGDTAEGENVAQEMESASADTQPQQQQVDNGRQEQQDNPEGGQLRQRLVAT</sequence>
<evidence type="ECO:0000313" key="9">
    <source>
        <dbReference type="Proteomes" id="UP000028045"/>
    </source>
</evidence>
<dbReference type="GO" id="GO:0016020">
    <property type="term" value="C:membrane"/>
    <property type="evidence" value="ECO:0007669"/>
    <property type="project" value="UniProtKB-SubCell"/>
</dbReference>
<feature type="transmembrane region" description="Helical" evidence="6">
    <location>
        <begin position="588"/>
        <end position="609"/>
    </location>
</feature>
<dbReference type="SUPFAM" id="SSF54236">
    <property type="entry name" value="Ubiquitin-like"/>
    <property type="match status" value="1"/>
</dbReference>
<name>A0A084AKV7_STACB</name>
<feature type="region of interest" description="Disordered" evidence="5">
    <location>
        <begin position="507"/>
        <end position="540"/>
    </location>
</feature>
<keyword evidence="2 6" id="KW-0812">Transmembrane</keyword>
<dbReference type="EMBL" id="KL648678">
    <property type="protein sequence ID" value="KEY65936.1"/>
    <property type="molecule type" value="Genomic_DNA"/>
</dbReference>
<feature type="compositionally biased region" description="Pro residues" evidence="5">
    <location>
        <begin position="514"/>
        <end position="536"/>
    </location>
</feature>
<keyword evidence="3 6" id="KW-1133">Transmembrane helix</keyword>
<evidence type="ECO:0000256" key="2">
    <source>
        <dbReference type="ARBA" id="ARBA00022692"/>
    </source>
</evidence>
<evidence type="ECO:0000256" key="3">
    <source>
        <dbReference type="ARBA" id="ARBA00022989"/>
    </source>
</evidence>